<dbReference type="EMBL" id="HBUE01346738">
    <property type="protein sequence ID" value="CAG6601117.1"/>
    <property type="molecule type" value="Transcribed_RNA"/>
</dbReference>
<evidence type="ECO:0000313" key="1">
    <source>
        <dbReference type="EMBL" id="CAG6601117.1"/>
    </source>
</evidence>
<dbReference type="AlphaFoldDB" id="A0A8D8PFP2"/>
<organism evidence="1">
    <name type="scientific">Culex pipiens</name>
    <name type="common">House mosquito</name>
    <dbReference type="NCBI Taxonomy" id="7175"/>
    <lineage>
        <taxon>Eukaryota</taxon>
        <taxon>Metazoa</taxon>
        <taxon>Ecdysozoa</taxon>
        <taxon>Arthropoda</taxon>
        <taxon>Hexapoda</taxon>
        <taxon>Insecta</taxon>
        <taxon>Pterygota</taxon>
        <taxon>Neoptera</taxon>
        <taxon>Endopterygota</taxon>
        <taxon>Diptera</taxon>
        <taxon>Nematocera</taxon>
        <taxon>Culicoidea</taxon>
        <taxon>Culicidae</taxon>
        <taxon>Culicinae</taxon>
        <taxon>Culicini</taxon>
        <taxon>Culex</taxon>
        <taxon>Culex</taxon>
    </lineage>
</organism>
<name>A0A8D8PFP2_CULPI</name>
<dbReference type="EMBL" id="HBUE01239745">
    <property type="protein sequence ID" value="CAG6548888.1"/>
    <property type="molecule type" value="Transcribed_RNA"/>
</dbReference>
<sequence>MATGEKNRSCLSWFSTSSRGRYFAVDRRSALRNPGTTSAASFLSTKLLKQPESTFITALKIPPIGDELPPCCEMFTFGTCDGPKPSVVSQPNNCFRVARARPTNVHPPTVIS</sequence>
<accession>A0A8D8PFP2</accession>
<dbReference type="EMBL" id="HBUE01011371">
    <property type="protein sequence ID" value="CAG6448566.1"/>
    <property type="molecule type" value="Transcribed_RNA"/>
</dbReference>
<proteinExistence type="predicted"/>
<reference evidence="1" key="1">
    <citation type="submission" date="2021-05" db="EMBL/GenBank/DDBJ databases">
        <authorList>
            <person name="Alioto T."/>
            <person name="Alioto T."/>
            <person name="Gomez Garrido J."/>
        </authorList>
    </citation>
    <scope>NUCLEOTIDE SEQUENCE</scope>
</reference>
<dbReference type="EMBL" id="HBUE01011369">
    <property type="protein sequence ID" value="CAG6448563.1"/>
    <property type="molecule type" value="Transcribed_RNA"/>
</dbReference>
<protein>
    <submittedName>
        <fullName evidence="1">(northern house mosquito) hypothetical protein</fullName>
    </submittedName>
</protein>